<dbReference type="AlphaFoldDB" id="Q1Q2G0"/>
<keyword evidence="1" id="KW-1133">Transmembrane helix</keyword>
<feature type="transmembrane region" description="Helical" evidence="1">
    <location>
        <begin position="72"/>
        <end position="90"/>
    </location>
</feature>
<organism evidence="2">
    <name type="scientific">Kuenenia stuttgartiensis</name>
    <dbReference type="NCBI Taxonomy" id="174633"/>
    <lineage>
        <taxon>Bacteria</taxon>
        <taxon>Pseudomonadati</taxon>
        <taxon>Planctomycetota</taxon>
        <taxon>Candidatus Brocadiia</taxon>
        <taxon>Candidatus Brocadiales</taxon>
        <taxon>Candidatus Brocadiaceae</taxon>
        <taxon>Candidatus Kuenenia</taxon>
    </lineage>
</organism>
<evidence type="ECO:0000313" key="4">
    <source>
        <dbReference type="Proteomes" id="UP000501926"/>
    </source>
</evidence>
<gene>
    <name evidence="3" type="ORF">KsCSTR_19060</name>
    <name evidence="2" type="ORF">kuste3427</name>
</gene>
<reference evidence="3 4" key="3">
    <citation type="submission" date="2020-02" db="EMBL/GenBank/DDBJ databases">
        <title>Newly sequenced genome of strain CSTR1 showed variability in Candidatus Kuenenia stuttgartiensis genomes.</title>
        <authorList>
            <person name="Ding C."/>
            <person name="Adrian L."/>
        </authorList>
    </citation>
    <scope>NUCLEOTIDE SEQUENCE [LARGE SCALE GENOMIC DNA]</scope>
    <source>
        <strain evidence="3 4">CSTR1</strain>
    </source>
</reference>
<accession>Q1Q2G0</accession>
<reference evidence="2" key="1">
    <citation type="journal article" date="2006" name="Nature">
        <title>Deciphering the evolution and metabolism of an anammox bacterium from a community genome.</title>
        <authorList>
            <person name="Strous M."/>
            <person name="Pelletier E."/>
            <person name="Mangenot S."/>
            <person name="Rattei T."/>
            <person name="Lehner A."/>
            <person name="Taylor M.W."/>
            <person name="Horn M."/>
            <person name="Daims H."/>
            <person name="Bartol-Mavel D."/>
            <person name="Wincker P."/>
            <person name="Barbe V."/>
            <person name="Fonknechten N."/>
            <person name="Vallenet D."/>
            <person name="Segurens B."/>
            <person name="Schenowitz-Truong C."/>
            <person name="Medigue C."/>
            <person name="Collingro A."/>
            <person name="Snel B."/>
            <person name="Dutilh B.E."/>
            <person name="OpDenCamp H.J.M."/>
            <person name="vanDerDrift C."/>
            <person name="Cirpus I."/>
            <person name="vanDePas-Schoonen K.T."/>
            <person name="Harhangi H.R."/>
            <person name="vanNiftrik L."/>
            <person name="Schmid M."/>
            <person name="Keltjens J."/>
            <person name="vanDeVossenberg J."/>
            <person name="Kartal B."/>
            <person name="Meier H."/>
            <person name="Frishman D."/>
            <person name="Huynen M.A."/>
            <person name="Mewes H."/>
            <person name="Weissenbach J."/>
            <person name="Jetten M.S.M."/>
            <person name="Wagner M."/>
            <person name="LePaslier D."/>
        </authorList>
    </citation>
    <scope>NUCLEOTIDE SEQUENCE</scope>
</reference>
<protein>
    <submittedName>
        <fullName evidence="2">Uncharacterized protein</fullName>
    </submittedName>
</protein>
<evidence type="ECO:0000256" key="1">
    <source>
        <dbReference type="SAM" id="Phobius"/>
    </source>
</evidence>
<feature type="transmembrane region" description="Helical" evidence="1">
    <location>
        <begin position="12"/>
        <end position="32"/>
    </location>
</feature>
<reference evidence="2" key="2">
    <citation type="submission" date="2006-01" db="EMBL/GenBank/DDBJ databases">
        <authorList>
            <person name="Genoscope"/>
        </authorList>
    </citation>
    <scope>NUCLEOTIDE SEQUENCE</scope>
</reference>
<dbReference type="EMBL" id="CT573071">
    <property type="protein sequence ID" value="CAJ74189.1"/>
    <property type="molecule type" value="Genomic_DNA"/>
</dbReference>
<evidence type="ECO:0000313" key="3">
    <source>
        <dbReference type="EMBL" id="QII11285.1"/>
    </source>
</evidence>
<dbReference type="EMBL" id="CP049055">
    <property type="protein sequence ID" value="QII11285.1"/>
    <property type="molecule type" value="Genomic_DNA"/>
</dbReference>
<proteinExistence type="predicted"/>
<evidence type="ECO:0000313" key="2">
    <source>
        <dbReference type="EMBL" id="CAJ74189.1"/>
    </source>
</evidence>
<name>Q1Q2G0_KUEST</name>
<keyword evidence="1" id="KW-0812">Transmembrane</keyword>
<sequence length="133" mass="15759">MISCRQGCFGFVLNFILCYSDLFRISGAFPIFCKRSWSWSKTTLTGFETLSGLTLLYVLLKQAEVTKNRECTPYFVFFISCLFGSWLCHLRNFNIFGVYNGRNIRQINDYRIYFICGNPGRFYYHVRSVWQKK</sequence>
<keyword evidence="1" id="KW-0472">Membrane</keyword>
<dbReference type="Proteomes" id="UP000501926">
    <property type="component" value="Chromosome"/>
</dbReference>
<feature type="transmembrane region" description="Helical" evidence="1">
    <location>
        <begin position="44"/>
        <end position="60"/>
    </location>
</feature>